<evidence type="ECO:0000313" key="2">
    <source>
        <dbReference type="EMBL" id="VDI78274.1"/>
    </source>
</evidence>
<reference evidence="2" key="1">
    <citation type="submission" date="2018-11" db="EMBL/GenBank/DDBJ databases">
        <authorList>
            <person name="Alioto T."/>
            <person name="Alioto T."/>
        </authorList>
    </citation>
    <scope>NUCLEOTIDE SEQUENCE</scope>
</reference>
<dbReference type="PANTHER" id="PTHR12155">
    <property type="entry name" value="SCHLAFEN"/>
    <property type="match status" value="1"/>
</dbReference>
<accession>A0A8B6HFW4</accession>
<dbReference type="PANTHER" id="PTHR12155:SF30">
    <property type="entry name" value="PROTEIN SLFN14"/>
    <property type="match status" value="1"/>
</dbReference>
<dbReference type="Pfam" id="PF04326">
    <property type="entry name" value="SLFN_AlbA_2"/>
    <property type="match status" value="1"/>
</dbReference>
<evidence type="ECO:0000259" key="1">
    <source>
        <dbReference type="Pfam" id="PF04326"/>
    </source>
</evidence>
<feature type="domain" description="Schlafen AlbA-2" evidence="1">
    <location>
        <begin position="127"/>
        <end position="201"/>
    </location>
</feature>
<proteinExistence type="predicted"/>
<name>A0A8B6HFW4_MYTGA</name>
<dbReference type="Proteomes" id="UP000596742">
    <property type="component" value="Unassembled WGS sequence"/>
</dbReference>
<dbReference type="AlphaFoldDB" id="A0A8B6HFW4"/>
<dbReference type="InterPro" id="IPR029684">
    <property type="entry name" value="Schlafen"/>
</dbReference>
<sequence length="233" mass="26960">MKYISAYLNTNGGVVKLKNHDCKNTNGKHLDMWYKVLEEKLFEESSKYITREGEYNDEIILLHIKPLDRLFTVDMYLYFPRTTEVIEAKYTQAIGILCSNDTPGSLSDLPFVKRDFELNKALQNISENDQIQFKNIKNESKNFLSKFSSKIDKYISAFSNHKGGRILFGIEDKEFKVVGVKLTEENKDSINKHPLAKCNVDMGEIVSYYIETQTLRDLKKELTSTNQVFIKGK</sequence>
<keyword evidence="3" id="KW-1185">Reference proteome</keyword>
<protein>
    <recommendedName>
        <fullName evidence="1">Schlafen AlbA-2 domain-containing protein</fullName>
    </recommendedName>
</protein>
<dbReference type="InterPro" id="IPR007421">
    <property type="entry name" value="Schlafen_AlbA_2_dom"/>
</dbReference>
<dbReference type="OrthoDB" id="6052143at2759"/>
<dbReference type="Gene3D" id="3.30.950.30">
    <property type="entry name" value="Schlafen, AAA domain"/>
    <property type="match status" value="1"/>
</dbReference>
<dbReference type="EMBL" id="UYJE01009951">
    <property type="protein sequence ID" value="VDI78274.1"/>
    <property type="molecule type" value="Genomic_DNA"/>
</dbReference>
<evidence type="ECO:0000313" key="3">
    <source>
        <dbReference type="Proteomes" id="UP000596742"/>
    </source>
</evidence>
<organism evidence="2 3">
    <name type="scientific">Mytilus galloprovincialis</name>
    <name type="common">Mediterranean mussel</name>
    <dbReference type="NCBI Taxonomy" id="29158"/>
    <lineage>
        <taxon>Eukaryota</taxon>
        <taxon>Metazoa</taxon>
        <taxon>Spiralia</taxon>
        <taxon>Lophotrochozoa</taxon>
        <taxon>Mollusca</taxon>
        <taxon>Bivalvia</taxon>
        <taxon>Autobranchia</taxon>
        <taxon>Pteriomorphia</taxon>
        <taxon>Mytilida</taxon>
        <taxon>Mytiloidea</taxon>
        <taxon>Mytilidae</taxon>
        <taxon>Mytilinae</taxon>
        <taxon>Mytilus</taxon>
    </lineage>
</organism>
<dbReference type="InterPro" id="IPR038461">
    <property type="entry name" value="Schlafen_AlbA_2_dom_sf"/>
</dbReference>
<gene>
    <name evidence="2" type="ORF">MGAL_10B018644</name>
</gene>
<comment type="caution">
    <text evidence="2">The sequence shown here is derived from an EMBL/GenBank/DDBJ whole genome shotgun (WGS) entry which is preliminary data.</text>
</comment>